<protein>
    <submittedName>
        <fullName evidence="1">Uncharacterized protein</fullName>
    </submittedName>
</protein>
<reference evidence="2" key="1">
    <citation type="submission" date="2016-06" db="EMBL/GenBank/DDBJ databases">
        <authorList>
            <person name="Varghese N."/>
            <person name="Submissions Spin"/>
        </authorList>
    </citation>
    <scope>NUCLEOTIDE SEQUENCE [LARGE SCALE GENOMIC DNA]</scope>
    <source>
        <strain evidence="2">DSM 44814</strain>
    </source>
</reference>
<evidence type="ECO:0000313" key="1">
    <source>
        <dbReference type="EMBL" id="SCL45571.1"/>
    </source>
</evidence>
<dbReference type="AlphaFoldDB" id="A0A1C6TVE1"/>
<organism evidence="1 2">
    <name type="scientific">Micromonospora eburnea</name>
    <dbReference type="NCBI Taxonomy" id="227316"/>
    <lineage>
        <taxon>Bacteria</taxon>
        <taxon>Bacillati</taxon>
        <taxon>Actinomycetota</taxon>
        <taxon>Actinomycetes</taxon>
        <taxon>Micromonosporales</taxon>
        <taxon>Micromonosporaceae</taxon>
        <taxon>Micromonospora</taxon>
    </lineage>
</organism>
<dbReference type="EMBL" id="FMHY01000002">
    <property type="protein sequence ID" value="SCL45571.1"/>
    <property type="molecule type" value="Genomic_DNA"/>
</dbReference>
<dbReference type="STRING" id="227316.GA0070604_1023"/>
<accession>A0A1C6TVE1</accession>
<proteinExistence type="predicted"/>
<name>A0A1C6TVE1_9ACTN</name>
<sequence>MTVDTSVDDPIVLETVRALEAASAPLRPQEWYALADSHLRTMVEHRLRAIGRELVDVSEHDGKPGGYLSGWSDEVAPTVAAHRGELQTKDLAVLSMIYLHSHILGTLLGEQTIPLSAQLDAHEGPDGRDIVTAAELGDCLRTLQSHELIDHAKRPGLALRRLSVSQRRRLDENLVLLCRPNSLWARQIRQDRAQQPQSEADD</sequence>
<dbReference type="Proteomes" id="UP000199696">
    <property type="component" value="Unassembled WGS sequence"/>
</dbReference>
<keyword evidence="2" id="KW-1185">Reference proteome</keyword>
<evidence type="ECO:0000313" key="2">
    <source>
        <dbReference type="Proteomes" id="UP000199696"/>
    </source>
</evidence>
<gene>
    <name evidence="1" type="ORF">GA0070604_1023</name>
</gene>